<sequence>MSKLNNNTFVLYNPIQADKFIQFGCKIVKIDIHKRTKNIMFVFFKDSKFEEAMFKWNNKNS</sequence>
<dbReference type="Proteomes" id="UP000609849">
    <property type="component" value="Unassembled WGS sequence"/>
</dbReference>
<evidence type="ECO:0000313" key="2">
    <source>
        <dbReference type="Proteomes" id="UP000609849"/>
    </source>
</evidence>
<comment type="caution">
    <text evidence="1">The sequence shown here is derived from an EMBL/GenBank/DDBJ whole genome shotgun (WGS) entry which is preliminary data.</text>
</comment>
<accession>A0ABR7JNU4</accession>
<evidence type="ECO:0008006" key="3">
    <source>
        <dbReference type="Google" id="ProtNLM"/>
    </source>
</evidence>
<keyword evidence="2" id="KW-1185">Reference proteome</keyword>
<gene>
    <name evidence="1" type="ORF">H8923_06600</name>
</gene>
<reference evidence="1 2" key="1">
    <citation type="submission" date="2020-08" db="EMBL/GenBank/DDBJ databases">
        <authorList>
            <person name="Liu C."/>
            <person name="Sun Q."/>
        </authorList>
    </citation>
    <scope>NUCLEOTIDE SEQUENCE [LARGE SCALE GENOMIC DNA]</scope>
    <source>
        <strain evidence="1 2">NSJ-18</strain>
    </source>
</reference>
<protein>
    <recommendedName>
        <fullName evidence="3">DUF5659 domain-containing protein</fullName>
    </recommendedName>
</protein>
<proteinExistence type="predicted"/>
<organism evidence="1 2">
    <name type="scientific">Romboutsia faecis</name>
    <dbReference type="NCBI Taxonomy" id="2764597"/>
    <lineage>
        <taxon>Bacteria</taxon>
        <taxon>Bacillati</taxon>
        <taxon>Bacillota</taxon>
        <taxon>Clostridia</taxon>
        <taxon>Peptostreptococcales</taxon>
        <taxon>Peptostreptococcaceae</taxon>
        <taxon>Romboutsia</taxon>
    </lineage>
</organism>
<dbReference type="RefSeq" id="WP_153973080.1">
    <property type="nucleotide sequence ID" value="NZ_JACRWE010000003.1"/>
</dbReference>
<evidence type="ECO:0000313" key="1">
    <source>
        <dbReference type="EMBL" id="MBC5996427.1"/>
    </source>
</evidence>
<dbReference type="EMBL" id="JACRWE010000003">
    <property type="protein sequence ID" value="MBC5996427.1"/>
    <property type="molecule type" value="Genomic_DNA"/>
</dbReference>
<name>A0ABR7JNU4_9FIRM</name>